<evidence type="ECO:0000313" key="8">
    <source>
        <dbReference type="Proteomes" id="UP001188597"/>
    </source>
</evidence>
<name>A0AA88VPI3_9ASTE</name>
<evidence type="ECO:0000256" key="4">
    <source>
        <dbReference type="ARBA" id="ARBA00022525"/>
    </source>
</evidence>
<proteinExistence type="inferred from homology"/>
<evidence type="ECO:0000256" key="1">
    <source>
        <dbReference type="ARBA" id="ARBA00004613"/>
    </source>
</evidence>
<evidence type="ECO:0000256" key="6">
    <source>
        <dbReference type="SAM" id="SignalP"/>
    </source>
</evidence>
<dbReference type="InterPro" id="IPR010264">
    <property type="entry name" value="Self-incomp_S1"/>
</dbReference>
<organism evidence="7 8">
    <name type="scientific">Escallonia herrerae</name>
    <dbReference type="NCBI Taxonomy" id="1293975"/>
    <lineage>
        <taxon>Eukaryota</taxon>
        <taxon>Viridiplantae</taxon>
        <taxon>Streptophyta</taxon>
        <taxon>Embryophyta</taxon>
        <taxon>Tracheophyta</taxon>
        <taxon>Spermatophyta</taxon>
        <taxon>Magnoliopsida</taxon>
        <taxon>eudicotyledons</taxon>
        <taxon>Gunneridae</taxon>
        <taxon>Pentapetalae</taxon>
        <taxon>asterids</taxon>
        <taxon>campanulids</taxon>
        <taxon>Escalloniales</taxon>
        <taxon>Escalloniaceae</taxon>
        <taxon>Escallonia</taxon>
    </lineage>
</organism>
<dbReference type="GO" id="GO:0005576">
    <property type="term" value="C:extracellular region"/>
    <property type="evidence" value="ECO:0007669"/>
    <property type="project" value="UniProtKB-SubCell"/>
</dbReference>
<evidence type="ECO:0000256" key="5">
    <source>
        <dbReference type="ARBA" id="ARBA00022729"/>
    </source>
</evidence>
<comment type="similarity">
    <text evidence="2">Belongs to the plant self-incompatibility (S1) protein family.</text>
</comment>
<dbReference type="Proteomes" id="UP001188597">
    <property type="component" value="Unassembled WGS sequence"/>
</dbReference>
<gene>
    <name evidence="7" type="ORF">RJ639_008325</name>
</gene>
<dbReference type="GO" id="GO:0060320">
    <property type="term" value="P:rejection of self pollen"/>
    <property type="evidence" value="ECO:0007669"/>
    <property type="project" value="UniProtKB-KW"/>
</dbReference>
<reference evidence="7" key="1">
    <citation type="submission" date="2022-12" db="EMBL/GenBank/DDBJ databases">
        <title>Draft genome assemblies for two species of Escallonia (Escalloniales).</title>
        <authorList>
            <person name="Chanderbali A."/>
            <person name="Dervinis C."/>
            <person name="Anghel I."/>
            <person name="Soltis D."/>
            <person name="Soltis P."/>
            <person name="Zapata F."/>
        </authorList>
    </citation>
    <scope>NUCLEOTIDE SEQUENCE</scope>
    <source>
        <strain evidence="7">UCBG64.0493</strain>
        <tissue evidence="7">Leaf</tissue>
    </source>
</reference>
<dbReference type="AlphaFoldDB" id="A0AA88VPI3"/>
<keyword evidence="3" id="KW-0713">Self-incompatibility</keyword>
<sequence length="128" mass="14150">MARSLYLFVIAICLLSTSWALTLYPTFDVHVVSALSDNSQPLNVHCQSKDDDLGYRTLHNGVDLSGDGIDEMLEEFDVSGFLGTTRSWEGRERRFLAVPAPVLSSKTKGLRVEDEGSKVGEVCALRTR</sequence>
<dbReference type="Pfam" id="PF05938">
    <property type="entry name" value="Self-incomp_S1"/>
    <property type="match status" value="1"/>
</dbReference>
<protein>
    <recommendedName>
        <fullName evidence="9">S-protein homolog</fullName>
    </recommendedName>
</protein>
<evidence type="ECO:0008006" key="9">
    <source>
        <dbReference type="Google" id="ProtNLM"/>
    </source>
</evidence>
<accession>A0AA88VPI3</accession>
<evidence type="ECO:0000256" key="2">
    <source>
        <dbReference type="ARBA" id="ARBA00005581"/>
    </source>
</evidence>
<feature type="signal peptide" evidence="6">
    <location>
        <begin position="1"/>
        <end position="20"/>
    </location>
</feature>
<comment type="caution">
    <text evidence="7">The sequence shown here is derived from an EMBL/GenBank/DDBJ whole genome shotgun (WGS) entry which is preliminary data.</text>
</comment>
<dbReference type="EMBL" id="JAVXUP010001338">
    <property type="protein sequence ID" value="KAK3012911.1"/>
    <property type="molecule type" value="Genomic_DNA"/>
</dbReference>
<comment type="subcellular location">
    <subcellularLocation>
        <location evidence="1">Secreted</location>
    </subcellularLocation>
</comment>
<keyword evidence="4" id="KW-0964">Secreted</keyword>
<keyword evidence="8" id="KW-1185">Reference proteome</keyword>
<keyword evidence="5 6" id="KW-0732">Signal</keyword>
<evidence type="ECO:0000256" key="3">
    <source>
        <dbReference type="ARBA" id="ARBA00022471"/>
    </source>
</evidence>
<evidence type="ECO:0000313" key="7">
    <source>
        <dbReference type="EMBL" id="KAK3012911.1"/>
    </source>
</evidence>
<feature type="chain" id="PRO_5041668201" description="S-protein homolog" evidence="6">
    <location>
        <begin position="21"/>
        <end position="128"/>
    </location>
</feature>